<evidence type="ECO:0000313" key="2">
    <source>
        <dbReference type="EMBL" id="GEO30266.1"/>
    </source>
</evidence>
<dbReference type="OrthoDB" id="3825223at2"/>
<evidence type="ECO:0000256" key="1">
    <source>
        <dbReference type="SAM" id="MobiDB-lite"/>
    </source>
</evidence>
<name>A0A512D1D3_9MICO</name>
<dbReference type="Gene3D" id="3.40.50.620">
    <property type="entry name" value="HUPs"/>
    <property type="match status" value="1"/>
</dbReference>
<gene>
    <name evidence="2" type="ORF">TAE01_20760</name>
</gene>
<dbReference type="SUPFAM" id="SSF52402">
    <property type="entry name" value="Adenine nucleotide alpha hydrolases-like"/>
    <property type="match status" value="1"/>
</dbReference>
<dbReference type="AlphaFoldDB" id="A0A512D1D3"/>
<feature type="region of interest" description="Disordered" evidence="1">
    <location>
        <begin position="1"/>
        <end position="49"/>
    </location>
</feature>
<dbReference type="EMBL" id="BJYX01000009">
    <property type="protein sequence ID" value="GEO30266.1"/>
    <property type="molecule type" value="Genomic_DNA"/>
</dbReference>
<evidence type="ECO:0008006" key="4">
    <source>
        <dbReference type="Google" id="ProtNLM"/>
    </source>
</evidence>
<dbReference type="InterPro" id="IPR014729">
    <property type="entry name" value="Rossmann-like_a/b/a_fold"/>
</dbReference>
<proteinExistence type="predicted"/>
<evidence type="ECO:0000313" key="3">
    <source>
        <dbReference type="Proteomes" id="UP000321534"/>
    </source>
</evidence>
<organism evidence="2 3">
    <name type="scientific">Terrabacter aerolatus</name>
    <dbReference type="NCBI Taxonomy" id="422442"/>
    <lineage>
        <taxon>Bacteria</taxon>
        <taxon>Bacillati</taxon>
        <taxon>Actinomycetota</taxon>
        <taxon>Actinomycetes</taxon>
        <taxon>Micrococcales</taxon>
        <taxon>Intrasporangiaceae</taxon>
        <taxon>Terrabacter</taxon>
    </lineage>
</organism>
<sequence>MTEPTADVPTAPARDDLTAAPSEQPHQTVQPVQDELGAPAEQGEAADSGPTPAIIVLTEEALKPVDVDKIIGLHEDEAPTYRVLVPADTDRNLLSSFLNHLSLFEMREALESLRPVDRSEAHADADTALSSTLAEFERHAVAATGEITADDPMPTLVEEVARLGAQEVVVVTEPHAVEDTFHTDWASRARETLGVPVLHMYAGDWRLG</sequence>
<accession>A0A512D1D3</accession>
<comment type="caution">
    <text evidence="2">The sequence shown here is derived from an EMBL/GenBank/DDBJ whole genome shotgun (WGS) entry which is preliminary data.</text>
</comment>
<keyword evidence="3" id="KW-1185">Reference proteome</keyword>
<protein>
    <recommendedName>
        <fullName evidence="4">UspA domain-containing protein</fullName>
    </recommendedName>
</protein>
<reference evidence="2 3" key="1">
    <citation type="submission" date="2019-07" db="EMBL/GenBank/DDBJ databases">
        <title>Whole genome shotgun sequence of Terrabacter aerolatus NBRC 106305.</title>
        <authorList>
            <person name="Hosoyama A."/>
            <person name="Uohara A."/>
            <person name="Ohji S."/>
            <person name="Ichikawa N."/>
        </authorList>
    </citation>
    <scope>NUCLEOTIDE SEQUENCE [LARGE SCALE GENOMIC DNA]</scope>
    <source>
        <strain evidence="2 3">NBRC 106305</strain>
    </source>
</reference>
<dbReference type="Proteomes" id="UP000321534">
    <property type="component" value="Unassembled WGS sequence"/>
</dbReference>
<dbReference type="RefSeq" id="WP_147066093.1">
    <property type="nucleotide sequence ID" value="NZ_BAAARO010000016.1"/>
</dbReference>